<keyword evidence="3" id="KW-1185">Reference proteome</keyword>
<dbReference type="OrthoDB" id="3856898at2759"/>
<evidence type="ECO:0000313" key="2">
    <source>
        <dbReference type="EMBL" id="KAF2196110.1"/>
    </source>
</evidence>
<sequence>MGAEWFPVQLWDISLKEEQCFRCLKWGHHQSLCNSPHEFCCKKKGHIAWEMSKCPEFKKFKDRNAEIKAQLVKKTAIMKRGRTAATPTYTFTAGTNSTAASGGSNSGTDSTEWVTVEGRKKRKVVGRPTNISKAAKQPGQSKLFHSQPNSSPDREEVTEPSTQ</sequence>
<gene>
    <name evidence="2" type="ORF">GQ43DRAFT_467439</name>
</gene>
<evidence type="ECO:0000256" key="1">
    <source>
        <dbReference type="SAM" id="MobiDB-lite"/>
    </source>
</evidence>
<dbReference type="SUPFAM" id="SSF57756">
    <property type="entry name" value="Retrovirus zinc finger-like domains"/>
    <property type="match status" value="1"/>
</dbReference>
<dbReference type="GO" id="GO:0003676">
    <property type="term" value="F:nucleic acid binding"/>
    <property type="evidence" value="ECO:0007669"/>
    <property type="project" value="InterPro"/>
</dbReference>
<evidence type="ECO:0000313" key="3">
    <source>
        <dbReference type="Proteomes" id="UP000799536"/>
    </source>
</evidence>
<dbReference type="EMBL" id="ML994479">
    <property type="protein sequence ID" value="KAF2196110.1"/>
    <property type="molecule type" value="Genomic_DNA"/>
</dbReference>
<dbReference type="Proteomes" id="UP000799536">
    <property type="component" value="Unassembled WGS sequence"/>
</dbReference>
<feature type="compositionally biased region" description="Low complexity" evidence="1">
    <location>
        <begin position="92"/>
        <end position="108"/>
    </location>
</feature>
<proteinExistence type="predicted"/>
<comment type="caution">
    <text evidence="2">The sequence shown here is derived from an EMBL/GenBank/DDBJ whole genome shotgun (WGS) entry which is preliminary data.</text>
</comment>
<organism evidence="2 3">
    <name type="scientific">Delitschia confertaspora ATCC 74209</name>
    <dbReference type="NCBI Taxonomy" id="1513339"/>
    <lineage>
        <taxon>Eukaryota</taxon>
        <taxon>Fungi</taxon>
        <taxon>Dikarya</taxon>
        <taxon>Ascomycota</taxon>
        <taxon>Pezizomycotina</taxon>
        <taxon>Dothideomycetes</taxon>
        <taxon>Pleosporomycetidae</taxon>
        <taxon>Pleosporales</taxon>
        <taxon>Delitschiaceae</taxon>
        <taxon>Delitschia</taxon>
    </lineage>
</organism>
<dbReference type="GO" id="GO:0008270">
    <property type="term" value="F:zinc ion binding"/>
    <property type="evidence" value="ECO:0007669"/>
    <property type="project" value="InterPro"/>
</dbReference>
<dbReference type="AlphaFoldDB" id="A0A9P4JBI8"/>
<name>A0A9P4JBI8_9PLEO</name>
<feature type="region of interest" description="Disordered" evidence="1">
    <location>
        <begin position="89"/>
        <end position="163"/>
    </location>
</feature>
<evidence type="ECO:0008006" key="4">
    <source>
        <dbReference type="Google" id="ProtNLM"/>
    </source>
</evidence>
<dbReference type="InterPro" id="IPR036875">
    <property type="entry name" value="Znf_CCHC_sf"/>
</dbReference>
<reference evidence="2" key="1">
    <citation type="journal article" date="2020" name="Stud. Mycol.">
        <title>101 Dothideomycetes genomes: a test case for predicting lifestyles and emergence of pathogens.</title>
        <authorList>
            <person name="Haridas S."/>
            <person name="Albert R."/>
            <person name="Binder M."/>
            <person name="Bloem J."/>
            <person name="Labutti K."/>
            <person name="Salamov A."/>
            <person name="Andreopoulos B."/>
            <person name="Baker S."/>
            <person name="Barry K."/>
            <person name="Bills G."/>
            <person name="Bluhm B."/>
            <person name="Cannon C."/>
            <person name="Castanera R."/>
            <person name="Culley D."/>
            <person name="Daum C."/>
            <person name="Ezra D."/>
            <person name="Gonzalez J."/>
            <person name="Henrissat B."/>
            <person name="Kuo A."/>
            <person name="Liang C."/>
            <person name="Lipzen A."/>
            <person name="Lutzoni F."/>
            <person name="Magnuson J."/>
            <person name="Mondo S."/>
            <person name="Nolan M."/>
            <person name="Ohm R."/>
            <person name="Pangilinan J."/>
            <person name="Park H.-J."/>
            <person name="Ramirez L."/>
            <person name="Alfaro M."/>
            <person name="Sun H."/>
            <person name="Tritt A."/>
            <person name="Yoshinaga Y."/>
            <person name="Zwiers L.-H."/>
            <person name="Turgeon B."/>
            <person name="Goodwin S."/>
            <person name="Spatafora J."/>
            <person name="Crous P."/>
            <person name="Grigoriev I."/>
        </authorList>
    </citation>
    <scope>NUCLEOTIDE SEQUENCE</scope>
    <source>
        <strain evidence="2">ATCC 74209</strain>
    </source>
</reference>
<protein>
    <recommendedName>
        <fullName evidence="4">CCHC-type domain-containing protein</fullName>
    </recommendedName>
</protein>
<feature type="compositionally biased region" description="Polar residues" evidence="1">
    <location>
        <begin position="138"/>
        <end position="151"/>
    </location>
</feature>
<accession>A0A9P4JBI8</accession>